<keyword evidence="12" id="KW-1185">Reference proteome</keyword>
<dbReference type="GO" id="GO:0016567">
    <property type="term" value="P:protein ubiquitination"/>
    <property type="evidence" value="ECO:0007669"/>
    <property type="project" value="UniProtKB-UniRule"/>
</dbReference>
<dbReference type="InterPro" id="IPR017907">
    <property type="entry name" value="Znf_RING_CS"/>
</dbReference>
<evidence type="ECO:0000313" key="12">
    <source>
        <dbReference type="Proteomes" id="UP000261500"/>
    </source>
</evidence>
<keyword evidence="5 9" id="KW-0479">Metal-binding</keyword>
<evidence type="ECO:0000256" key="3">
    <source>
        <dbReference type="ARBA" id="ARBA00009413"/>
    </source>
</evidence>
<keyword evidence="4 9" id="KW-0808">Transferase</keyword>
<dbReference type="InterPro" id="IPR039398">
    <property type="entry name" value="Deltex_fam"/>
</dbReference>
<proteinExistence type="inferred from homology"/>
<dbReference type="InterPro" id="IPR039396">
    <property type="entry name" value="Deltex_C"/>
</dbReference>
<dbReference type="Ensembl" id="ENSPLAT00000016437.1">
    <property type="protein sequence ID" value="ENSPLAP00000000436.1"/>
    <property type="gene ID" value="ENSPLAG00000001261.1"/>
</dbReference>
<evidence type="ECO:0000256" key="5">
    <source>
        <dbReference type="ARBA" id="ARBA00022723"/>
    </source>
</evidence>
<dbReference type="CDD" id="cd09633">
    <property type="entry name" value="Deltex_C"/>
    <property type="match status" value="1"/>
</dbReference>
<comment type="similarity">
    <text evidence="3 9">Belongs to the Deltex family.</text>
</comment>
<feature type="domain" description="RING-type" evidence="10">
    <location>
        <begin position="90"/>
        <end position="129"/>
    </location>
</feature>
<evidence type="ECO:0000256" key="1">
    <source>
        <dbReference type="ARBA" id="ARBA00000900"/>
    </source>
</evidence>
<dbReference type="PANTHER" id="PTHR12622">
    <property type="entry name" value="DELTEX-RELATED"/>
    <property type="match status" value="1"/>
</dbReference>
<dbReference type="Gene3D" id="3.30.390.130">
    <property type="match status" value="1"/>
</dbReference>
<dbReference type="InterPro" id="IPR013083">
    <property type="entry name" value="Znf_RING/FYVE/PHD"/>
</dbReference>
<comment type="pathway">
    <text evidence="2 9">Protein modification; protein ubiquitination.</text>
</comment>
<evidence type="ECO:0000256" key="6">
    <source>
        <dbReference type="ARBA" id="ARBA00022771"/>
    </source>
</evidence>
<dbReference type="PROSITE" id="PS00518">
    <property type="entry name" value="ZF_RING_1"/>
    <property type="match status" value="1"/>
</dbReference>
<dbReference type="Gene3D" id="3.30.40.10">
    <property type="entry name" value="Zinc/RING finger domain, C3HC4 (zinc finger)"/>
    <property type="match status" value="1"/>
</dbReference>
<reference evidence="11" key="2">
    <citation type="submission" date="2025-09" db="UniProtKB">
        <authorList>
            <consortium name="Ensembl"/>
        </authorList>
    </citation>
    <scope>IDENTIFICATION</scope>
</reference>
<dbReference type="SUPFAM" id="SSF57850">
    <property type="entry name" value="RING/U-box"/>
    <property type="match status" value="1"/>
</dbReference>
<keyword evidence="6 8" id="KW-0863">Zinc-finger</keyword>
<dbReference type="Pfam" id="PF00097">
    <property type="entry name" value="zf-C3HC4"/>
    <property type="match status" value="1"/>
</dbReference>
<sequence>SLLCLNMRYKWTALQIEEKRRKVAKTSAEDLNTKDKCGLEVKSSNRQGDSDLGNYFQSLLQQKRDSRADLQNSIKTSTRQFLEDSKDDSCSICLSDFINKKQLKCKHAFCEGCLQNAIKTCGPICPICKDVFGVMKGNQPDGTMTWNKYPLSLPGFPYNGHILITYDIPSGKQTEDHPEPGQYYGGTTRIAYLPDNKEGNEVLLLLKKAFDQKLIFTVGTSRTTGMDNMVTWNDINHKTSMTGGPQCFGYPDENYLSRVKEQLKAKGIQ</sequence>
<dbReference type="Pfam" id="PF18102">
    <property type="entry name" value="DTC"/>
    <property type="match status" value="1"/>
</dbReference>
<dbReference type="GeneTree" id="ENSGT00940000154578"/>
<evidence type="ECO:0000256" key="9">
    <source>
        <dbReference type="RuleBase" id="RU367105"/>
    </source>
</evidence>
<dbReference type="GO" id="GO:0061630">
    <property type="term" value="F:ubiquitin protein ligase activity"/>
    <property type="evidence" value="ECO:0007669"/>
    <property type="project" value="UniProtKB-UniRule"/>
</dbReference>
<dbReference type="UniPathway" id="UPA00143"/>
<dbReference type="InterPro" id="IPR039399">
    <property type="entry name" value="Deltex_C_sf"/>
</dbReference>
<dbReference type="GO" id="GO:0008270">
    <property type="term" value="F:zinc ion binding"/>
    <property type="evidence" value="ECO:0007669"/>
    <property type="project" value="UniProtKB-KW"/>
</dbReference>
<protein>
    <recommendedName>
        <fullName evidence="9">E3 ubiquitin-protein ligase</fullName>
        <ecNumber evidence="9">2.3.2.27</ecNumber>
    </recommendedName>
</protein>
<evidence type="ECO:0000256" key="7">
    <source>
        <dbReference type="ARBA" id="ARBA00022833"/>
    </source>
</evidence>
<dbReference type="PROSITE" id="PS50089">
    <property type="entry name" value="ZF_RING_2"/>
    <property type="match status" value="1"/>
</dbReference>
<evidence type="ECO:0000256" key="4">
    <source>
        <dbReference type="ARBA" id="ARBA00022679"/>
    </source>
</evidence>
<comment type="catalytic activity">
    <reaction evidence="1 9">
        <text>S-ubiquitinyl-[E2 ubiquitin-conjugating enzyme]-L-cysteine + [acceptor protein]-L-lysine = [E2 ubiquitin-conjugating enzyme]-L-cysteine + N(6)-ubiquitinyl-[acceptor protein]-L-lysine.</text>
        <dbReference type="EC" id="2.3.2.27"/>
    </reaction>
</comment>
<keyword evidence="9" id="KW-0963">Cytoplasm</keyword>
<reference evidence="11" key="1">
    <citation type="submission" date="2025-08" db="UniProtKB">
        <authorList>
            <consortium name="Ensembl"/>
        </authorList>
    </citation>
    <scope>IDENTIFICATION</scope>
</reference>
<dbReference type="AlphaFoldDB" id="A0A3B3TJD1"/>
<dbReference type="EC" id="2.3.2.27" evidence="9"/>
<organism evidence="11 12">
    <name type="scientific">Poecilia latipinna</name>
    <name type="common">sailfin molly</name>
    <dbReference type="NCBI Taxonomy" id="48699"/>
    <lineage>
        <taxon>Eukaryota</taxon>
        <taxon>Metazoa</taxon>
        <taxon>Chordata</taxon>
        <taxon>Craniata</taxon>
        <taxon>Vertebrata</taxon>
        <taxon>Euteleostomi</taxon>
        <taxon>Actinopterygii</taxon>
        <taxon>Neopterygii</taxon>
        <taxon>Teleostei</taxon>
        <taxon>Neoteleostei</taxon>
        <taxon>Acanthomorphata</taxon>
        <taxon>Ovalentaria</taxon>
        <taxon>Atherinomorphae</taxon>
        <taxon>Cyprinodontiformes</taxon>
        <taxon>Poeciliidae</taxon>
        <taxon>Poeciliinae</taxon>
        <taxon>Poecilia</taxon>
    </lineage>
</organism>
<evidence type="ECO:0000259" key="10">
    <source>
        <dbReference type="PROSITE" id="PS50089"/>
    </source>
</evidence>
<dbReference type="GO" id="GO:0007219">
    <property type="term" value="P:Notch signaling pathway"/>
    <property type="evidence" value="ECO:0007669"/>
    <property type="project" value="InterPro"/>
</dbReference>
<keyword evidence="7 9" id="KW-0862">Zinc</keyword>
<evidence type="ECO:0000313" key="11">
    <source>
        <dbReference type="Ensembl" id="ENSPLAP00000000436.1"/>
    </source>
</evidence>
<evidence type="ECO:0000256" key="8">
    <source>
        <dbReference type="PROSITE-ProRule" id="PRU00175"/>
    </source>
</evidence>
<dbReference type="STRING" id="48699.ENSPLAP00000000436"/>
<accession>A0A3B3TJD1</accession>
<dbReference type="SMART" id="SM00184">
    <property type="entry name" value="RING"/>
    <property type="match status" value="1"/>
</dbReference>
<evidence type="ECO:0000256" key="2">
    <source>
        <dbReference type="ARBA" id="ARBA00004906"/>
    </source>
</evidence>
<dbReference type="InterPro" id="IPR018957">
    <property type="entry name" value="Znf_C3HC4_RING-type"/>
</dbReference>
<dbReference type="InterPro" id="IPR001841">
    <property type="entry name" value="Znf_RING"/>
</dbReference>
<comment type="subcellular location">
    <subcellularLocation>
        <location evidence="9">Cytoplasm</location>
    </subcellularLocation>
</comment>
<dbReference type="Proteomes" id="UP000261500">
    <property type="component" value="Unplaced"/>
</dbReference>
<name>A0A3B3TJD1_9TELE</name>
<dbReference type="GO" id="GO:0005737">
    <property type="term" value="C:cytoplasm"/>
    <property type="evidence" value="ECO:0007669"/>
    <property type="project" value="UniProtKB-SubCell"/>
</dbReference>